<evidence type="ECO:0008006" key="4">
    <source>
        <dbReference type="Google" id="ProtNLM"/>
    </source>
</evidence>
<dbReference type="GO" id="GO:0042729">
    <property type="term" value="C:DASH complex"/>
    <property type="evidence" value="ECO:0007669"/>
    <property type="project" value="InterPro"/>
</dbReference>
<feature type="region of interest" description="Disordered" evidence="1">
    <location>
        <begin position="42"/>
        <end position="103"/>
    </location>
</feature>
<gene>
    <name evidence="2" type="ORF">H4219_005181</name>
</gene>
<dbReference type="EMBL" id="JANBPU010000257">
    <property type="protein sequence ID" value="KAJ1913524.1"/>
    <property type="molecule type" value="Genomic_DNA"/>
</dbReference>
<evidence type="ECO:0000256" key="1">
    <source>
        <dbReference type="SAM" id="MobiDB-lite"/>
    </source>
</evidence>
<feature type="non-terminal residue" evidence="2">
    <location>
        <position position="1"/>
    </location>
</feature>
<dbReference type="InterPro" id="IPR013958">
    <property type="entry name" value="DASH_Dad1"/>
</dbReference>
<proteinExistence type="predicted"/>
<protein>
    <recommendedName>
        <fullName evidence="4">Outer kinetochore protein DAD1</fullName>
    </recommendedName>
</protein>
<feature type="compositionally biased region" description="Acidic residues" evidence="1">
    <location>
        <begin position="93"/>
        <end position="103"/>
    </location>
</feature>
<dbReference type="AlphaFoldDB" id="A0A9W7ZP12"/>
<name>A0A9W7ZP12_9FUNG</name>
<dbReference type="GO" id="GO:0072686">
    <property type="term" value="C:mitotic spindle"/>
    <property type="evidence" value="ECO:0007669"/>
    <property type="project" value="InterPro"/>
</dbReference>
<dbReference type="Proteomes" id="UP001150538">
    <property type="component" value="Unassembled WGS sequence"/>
</dbReference>
<comment type="caution">
    <text evidence="2">The sequence shown here is derived from an EMBL/GenBank/DDBJ whole genome shotgun (WGS) entry which is preliminary data.</text>
</comment>
<evidence type="ECO:0000313" key="3">
    <source>
        <dbReference type="Proteomes" id="UP001150538"/>
    </source>
</evidence>
<sequence length="103" mass="11559">DLEASIKGMNQLVRNLESAVLLGSQFDKIAELWKEFGTIIAPPHESVDDDYEENGEEDQDVDNQEADQFSSSHLEDDTYDIQTGGNGHCHSDNDDDELSYSKH</sequence>
<dbReference type="Pfam" id="PF08649">
    <property type="entry name" value="DASH_Dad1"/>
    <property type="match status" value="1"/>
</dbReference>
<feature type="compositionally biased region" description="Acidic residues" evidence="1">
    <location>
        <begin position="47"/>
        <end position="65"/>
    </location>
</feature>
<reference evidence="2" key="1">
    <citation type="submission" date="2022-07" db="EMBL/GenBank/DDBJ databases">
        <title>Phylogenomic reconstructions and comparative analyses of Kickxellomycotina fungi.</title>
        <authorList>
            <person name="Reynolds N.K."/>
            <person name="Stajich J.E."/>
            <person name="Barry K."/>
            <person name="Grigoriev I.V."/>
            <person name="Crous P."/>
            <person name="Smith M.E."/>
        </authorList>
    </citation>
    <scope>NUCLEOTIDE SEQUENCE</scope>
    <source>
        <strain evidence="2">NBRC 100468</strain>
    </source>
</reference>
<organism evidence="2 3">
    <name type="scientific">Mycoemilia scoparia</name>
    <dbReference type="NCBI Taxonomy" id="417184"/>
    <lineage>
        <taxon>Eukaryota</taxon>
        <taxon>Fungi</taxon>
        <taxon>Fungi incertae sedis</taxon>
        <taxon>Zoopagomycota</taxon>
        <taxon>Kickxellomycotina</taxon>
        <taxon>Kickxellomycetes</taxon>
        <taxon>Kickxellales</taxon>
        <taxon>Kickxellaceae</taxon>
        <taxon>Mycoemilia</taxon>
    </lineage>
</organism>
<dbReference type="OrthoDB" id="5566853at2759"/>
<accession>A0A9W7ZP12</accession>
<keyword evidence="3" id="KW-1185">Reference proteome</keyword>
<evidence type="ECO:0000313" key="2">
    <source>
        <dbReference type="EMBL" id="KAJ1913524.1"/>
    </source>
</evidence>